<name>A0A6B0U9H5_IXORI</name>
<evidence type="ECO:0000313" key="1">
    <source>
        <dbReference type="EMBL" id="MXU82673.1"/>
    </source>
</evidence>
<sequence length="70" mass="7991">MGPLELFLRDFLMAFSWFILDQILDSAPSRMAQVMMRTTSATFTSSVFVNPALFRTDQATSVSLTFIWHP</sequence>
<reference evidence="1" key="1">
    <citation type="submission" date="2019-12" db="EMBL/GenBank/DDBJ databases">
        <title>An insight into the sialome of adult female Ixodes ricinus ticks feeding for 6 days.</title>
        <authorList>
            <person name="Perner J."/>
            <person name="Ribeiro J.M.C."/>
        </authorList>
    </citation>
    <scope>NUCLEOTIDE SEQUENCE</scope>
    <source>
        <strain evidence="1">Semi-engorged</strain>
        <tissue evidence="1">Salivary glands</tissue>
    </source>
</reference>
<protein>
    <submittedName>
        <fullName evidence="1">Putative secreted protein</fullName>
    </submittedName>
</protein>
<proteinExistence type="predicted"/>
<dbReference type="EMBL" id="GIFC01000590">
    <property type="protein sequence ID" value="MXU82673.1"/>
    <property type="molecule type" value="Transcribed_RNA"/>
</dbReference>
<dbReference type="AlphaFoldDB" id="A0A6B0U9H5"/>
<accession>A0A6B0U9H5</accession>
<organism evidence="1">
    <name type="scientific">Ixodes ricinus</name>
    <name type="common">Common tick</name>
    <name type="synonym">Acarus ricinus</name>
    <dbReference type="NCBI Taxonomy" id="34613"/>
    <lineage>
        <taxon>Eukaryota</taxon>
        <taxon>Metazoa</taxon>
        <taxon>Ecdysozoa</taxon>
        <taxon>Arthropoda</taxon>
        <taxon>Chelicerata</taxon>
        <taxon>Arachnida</taxon>
        <taxon>Acari</taxon>
        <taxon>Parasitiformes</taxon>
        <taxon>Ixodida</taxon>
        <taxon>Ixodoidea</taxon>
        <taxon>Ixodidae</taxon>
        <taxon>Ixodinae</taxon>
        <taxon>Ixodes</taxon>
    </lineage>
</organism>